<evidence type="ECO:0000313" key="5">
    <source>
        <dbReference type="Proteomes" id="UP000284794"/>
    </source>
</evidence>
<dbReference type="PANTHER" id="PTHR10545">
    <property type="entry name" value="DIAMINE N-ACETYLTRANSFERASE"/>
    <property type="match status" value="1"/>
</dbReference>
<dbReference type="EMBL" id="QSIS01000024">
    <property type="protein sequence ID" value="RHD05221.1"/>
    <property type="molecule type" value="Genomic_DNA"/>
</dbReference>
<accession>A0A415PA16</accession>
<dbReference type="Proteomes" id="UP000284794">
    <property type="component" value="Unassembled WGS sequence"/>
</dbReference>
<dbReference type="PROSITE" id="PS51186">
    <property type="entry name" value="GNAT"/>
    <property type="match status" value="1"/>
</dbReference>
<evidence type="ECO:0000256" key="1">
    <source>
        <dbReference type="ARBA" id="ARBA00022679"/>
    </source>
</evidence>
<dbReference type="Gene3D" id="3.40.630.30">
    <property type="match status" value="1"/>
</dbReference>
<dbReference type="InterPro" id="IPR000182">
    <property type="entry name" value="GNAT_dom"/>
</dbReference>
<evidence type="ECO:0000313" key="4">
    <source>
        <dbReference type="EMBL" id="RHD05221.1"/>
    </source>
</evidence>
<dbReference type="InterPro" id="IPR016181">
    <property type="entry name" value="Acyl_CoA_acyltransferase"/>
</dbReference>
<dbReference type="AlphaFoldDB" id="A0A415PA16"/>
<dbReference type="Pfam" id="PF00583">
    <property type="entry name" value="Acetyltransf_1"/>
    <property type="match status" value="1"/>
</dbReference>
<proteinExistence type="predicted"/>
<reference evidence="4 5" key="1">
    <citation type="submission" date="2018-08" db="EMBL/GenBank/DDBJ databases">
        <title>A genome reference for cultivated species of the human gut microbiota.</title>
        <authorList>
            <person name="Zou Y."/>
            <person name="Xue W."/>
            <person name="Luo G."/>
        </authorList>
    </citation>
    <scope>NUCLEOTIDE SEQUENCE [LARGE SCALE GENOMIC DNA]</scope>
    <source>
        <strain evidence="4 5">AM32-2AC</strain>
    </source>
</reference>
<dbReference type="GO" id="GO:0008080">
    <property type="term" value="F:N-acetyltransferase activity"/>
    <property type="evidence" value="ECO:0007669"/>
    <property type="project" value="UniProtKB-ARBA"/>
</dbReference>
<protein>
    <submittedName>
        <fullName evidence="4">N-acetyltransferase</fullName>
    </submittedName>
</protein>
<comment type="caution">
    <text evidence="4">The sequence shown here is derived from an EMBL/GenBank/DDBJ whole genome shotgun (WGS) entry which is preliminary data.</text>
</comment>
<name>A0A415PA16_9FIRM</name>
<organism evidence="4 5">
    <name type="scientific">Lachnospira eligens</name>
    <dbReference type="NCBI Taxonomy" id="39485"/>
    <lineage>
        <taxon>Bacteria</taxon>
        <taxon>Bacillati</taxon>
        <taxon>Bacillota</taxon>
        <taxon>Clostridia</taxon>
        <taxon>Lachnospirales</taxon>
        <taxon>Lachnospiraceae</taxon>
        <taxon>Lachnospira</taxon>
    </lineage>
</organism>
<dbReference type="InterPro" id="IPR051016">
    <property type="entry name" value="Diverse_Substrate_AcTransf"/>
</dbReference>
<sequence length="151" mass="17308">MENVVIRNMKEEDSAEVLEMMKVFYASPALLSDPSEEVMKRDIEDCLGDNPFIECFVFEDGTGVIMGYSMVAHSYSTECGGNCVWVEDIYIKPDYRGKSIAGVFFEHLDNMYGKEAVRFRLEVEEENERAVKAYKKAGFEKLGYVQMAKDY</sequence>
<dbReference type="SUPFAM" id="SSF55729">
    <property type="entry name" value="Acyl-CoA N-acyltransferases (Nat)"/>
    <property type="match status" value="1"/>
</dbReference>
<gene>
    <name evidence="4" type="ORF">DW811_13455</name>
</gene>
<dbReference type="PANTHER" id="PTHR10545:SF29">
    <property type="entry name" value="GH14572P-RELATED"/>
    <property type="match status" value="1"/>
</dbReference>
<feature type="domain" description="N-acetyltransferase" evidence="3">
    <location>
        <begin position="4"/>
        <end position="151"/>
    </location>
</feature>
<evidence type="ECO:0000259" key="3">
    <source>
        <dbReference type="PROSITE" id="PS51186"/>
    </source>
</evidence>
<dbReference type="CDD" id="cd04301">
    <property type="entry name" value="NAT_SF"/>
    <property type="match status" value="1"/>
</dbReference>
<keyword evidence="2" id="KW-0012">Acyltransferase</keyword>
<keyword evidence="1 4" id="KW-0808">Transferase</keyword>
<evidence type="ECO:0000256" key="2">
    <source>
        <dbReference type="ARBA" id="ARBA00023315"/>
    </source>
</evidence>